<comment type="caution">
    <text evidence="1">The sequence shown here is derived from an EMBL/GenBank/DDBJ whole genome shotgun (WGS) entry which is preliminary data.</text>
</comment>
<dbReference type="PROSITE" id="PS51257">
    <property type="entry name" value="PROKAR_LIPOPROTEIN"/>
    <property type="match status" value="1"/>
</dbReference>
<dbReference type="Pfam" id="PF20113">
    <property type="entry name" value="DUF6503"/>
    <property type="match status" value="1"/>
</dbReference>
<protein>
    <recommendedName>
        <fullName evidence="2">Deoxyribose-phosphate aldolase</fullName>
    </recommendedName>
</protein>
<proteinExistence type="predicted"/>
<dbReference type="InterPro" id="IPR045444">
    <property type="entry name" value="DUF6503"/>
</dbReference>
<dbReference type="AlphaFoldDB" id="A0A0F9PDT3"/>
<accession>A0A0F9PDT3</accession>
<evidence type="ECO:0008006" key="2">
    <source>
        <dbReference type="Google" id="ProtNLM"/>
    </source>
</evidence>
<name>A0A0F9PDT3_9ZZZZ</name>
<sequence>MKNIILILCAILLVFVCSCNTGGKKNTDTSDEMGVATQKGNAQSKTTTMDKADSLVTKTIAAHGGELYDTAHYEFKFRKNRYTFHNKKEGYIYSTTSQKDGNEIRDVLENGTFSRTINGKNTELSEKDITKYTEALNSVIYFATLPYKLQDAAVNKSFEGRTTIKNQEYDILLVSFDEAGGGTDHDDTFMYWLNSKTGTIDYLAYSYATNDGGVRFRSAYDPRTIAGIRFQNYINYEAPLGTPLKKLPELYEMDELKELSRIETVDVVALDK</sequence>
<dbReference type="EMBL" id="LAZR01005524">
    <property type="protein sequence ID" value="KKM99195.1"/>
    <property type="molecule type" value="Genomic_DNA"/>
</dbReference>
<gene>
    <name evidence="1" type="ORF">LCGC14_1150270</name>
</gene>
<organism evidence="1">
    <name type="scientific">marine sediment metagenome</name>
    <dbReference type="NCBI Taxonomy" id="412755"/>
    <lineage>
        <taxon>unclassified sequences</taxon>
        <taxon>metagenomes</taxon>
        <taxon>ecological metagenomes</taxon>
    </lineage>
</organism>
<evidence type="ECO:0000313" key="1">
    <source>
        <dbReference type="EMBL" id="KKM99195.1"/>
    </source>
</evidence>
<reference evidence="1" key="1">
    <citation type="journal article" date="2015" name="Nature">
        <title>Complex archaea that bridge the gap between prokaryotes and eukaryotes.</title>
        <authorList>
            <person name="Spang A."/>
            <person name="Saw J.H."/>
            <person name="Jorgensen S.L."/>
            <person name="Zaremba-Niedzwiedzka K."/>
            <person name="Martijn J."/>
            <person name="Lind A.E."/>
            <person name="van Eijk R."/>
            <person name="Schleper C."/>
            <person name="Guy L."/>
            <person name="Ettema T.J."/>
        </authorList>
    </citation>
    <scope>NUCLEOTIDE SEQUENCE</scope>
</reference>